<dbReference type="Gene3D" id="2.40.330.10">
    <property type="entry name" value="DNA-binding pseudobarrel domain"/>
    <property type="match status" value="1"/>
</dbReference>
<name>A0AAP0WM45_LIQFO</name>
<protein>
    <recommendedName>
        <fullName evidence="7">TF-B3 domain-containing protein</fullName>
    </recommendedName>
</protein>
<dbReference type="SUPFAM" id="SSF101936">
    <property type="entry name" value="DNA-binding pseudobarrel domain"/>
    <property type="match status" value="1"/>
</dbReference>
<accession>A0AAP0WM45</accession>
<dbReference type="EMBL" id="JBBPBK010000012">
    <property type="protein sequence ID" value="KAK9273713.1"/>
    <property type="molecule type" value="Genomic_DNA"/>
</dbReference>
<keyword evidence="4" id="KW-0238">DNA-binding</keyword>
<dbReference type="PANTHER" id="PTHR31674:SF62">
    <property type="entry name" value="B3 DOMAIN-CONTAINING PROTEIN REM14-RELATED"/>
    <property type="match status" value="1"/>
</dbReference>
<keyword evidence="3" id="KW-0805">Transcription regulation</keyword>
<evidence type="ECO:0000259" key="7">
    <source>
        <dbReference type="PROSITE" id="PS50863"/>
    </source>
</evidence>
<evidence type="ECO:0000313" key="8">
    <source>
        <dbReference type="EMBL" id="KAK9273713.1"/>
    </source>
</evidence>
<dbReference type="InterPro" id="IPR039218">
    <property type="entry name" value="REM_fam"/>
</dbReference>
<comment type="subcellular location">
    <subcellularLocation>
        <location evidence="1">Nucleus</location>
    </subcellularLocation>
</comment>
<evidence type="ECO:0000256" key="2">
    <source>
        <dbReference type="ARBA" id="ARBA00022737"/>
    </source>
</evidence>
<evidence type="ECO:0000256" key="1">
    <source>
        <dbReference type="ARBA" id="ARBA00004123"/>
    </source>
</evidence>
<dbReference type="GO" id="GO:0003677">
    <property type="term" value="F:DNA binding"/>
    <property type="evidence" value="ECO:0007669"/>
    <property type="project" value="UniProtKB-KW"/>
</dbReference>
<evidence type="ECO:0000313" key="9">
    <source>
        <dbReference type="Proteomes" id="UP001415857"/>
    </source>
</evidence>
<dbReference type="CDD" id="cd10017">
    <property type="entry name" value="B3_DNA"/>
    <property type="match status" value="1"/>
</dbReference>
<dbReference type="InterPro" id="IPR015300">
    <property type="entry name" value="DNA-bd_pseudobarrel_sf"/>
</dbReference>
<dbReference type="PANTHER" id="PTHR31674">
    <property type="entry name" value="B3 DOMAIN-CONTAINING PROTEIN REM-LIKE 3-RELATED"/>
    <property type="match status" value="1"/>
</dbReference>
<keyword evidence="6" id="KW-0539">Nucleus</keyword>
<gene>
    <name evidence="8" type="ORF">L1049_018523</name>
</gene>
<evidence type="ECO:0000256" key="3">
    <source>
        <dbReference type="ARBA" id="ARBA00023015"/>
    </source>
</evidence>
<dbReference type="Proteomes" id="UP001415857">
    <property type="component" value="Unassembled WGS sequence"/>
</dbReference>
<comment type="caution">
    <text evidence="8">The sequence shown here is derived from an EMBL/GenBank/DDBJ whole genome shotgun (WGS) entry which is preliminary data.</text>
</comment>
<dbReference type="AlphaFoldDB" id="A0AAP0WM45"/>
<dbReference type="GO" id="GO:0005634">
    <property type="term" value="C:nucleus"/>
    <property type="evidence" value="ECO:0007669"/>
    <property type="project" value="UniProtKB-SubCell"/>
</dbReference>
<dbReference type="Pfam" id="PF02362">
    <property type="entry name" value="B3"/>
    <property type="match status" value="1"/>
</dbReference>
<organism evidence="8 9">
    <name type="scientific">Liquidambar formosana</name>
    <name type="common">Formosan gum</name>
    <dbReference type="NCBI Taxonomy" id="63359"/>
    <lineage>
        <taxon>Eukaryota</taxon>
        <taxon>Viridiplantae</taxon>
        <taxon>Streptophyta</taxon>
        <taxon>Embryophyta</taxon>
        <taxon>Tracheophyta</taxon>
        <taxon>Spermatophyta</taxon>
        <taxon>Magnoliopsida</taxon>
        <taxon>eudicotyledons</taxon>
        <taxon>Gunneridae</taxon>
        <taxon>Pentapetalae</taxon>
        <taxon>Saxifragales</taxon>
        <taxon>Altingiaceae</taxon>
        <taxon>Liquidambar</taxon>
    </lineage>
</organism>
<dbReference type="InterPro" id="IPR003340">
    <property type="entry name" value="B3_DNA-bd"/>
</dbReference>
<sequence length="120" mass="13815">MRKCDLWLQNIPKEFARSNGLCKNCYEMVLKNKNGRSWPVTLRHQLLSGQVNIGCGWQAFAVANGLKEGDKFKLELIRGENELIMTFYGMFTFTFNICSHAEGIEYMHKQNLGHCHTENA</sequence>
<evidence type="ECO:0000256" key="6">
    <source>
        <dbReference type="ARBA" id="ARBA00023242"/>
    </source>
</evidence>
<evidence type="ECO:0000256" key="5">
    <source>
        <dbReference type="ARBA" id="ARBA00023163"/>
    </source>
</evidence>
<proteinExistence type="predicted"/>
<keyword evidence="2" id="KW-0677">Repeat</keyword>
<feature type="domain" description="TF-B3" evidence="7">
    <location>
        <begin position="1"/>
        <end position="91"/>
    </location>
</feature>
<keyword evidence="5" id="KW-0804">Transcription</keyword>
<dbReference type="SMART" id="SM01019">
    <property type="entry name" value="B3"/>
    <property type="match status" value="1"/>
</dbReference>
<evidence type="ECO:0000256" key="4">
    <source>
        <dbReference type="ARBA" id="ARBA00023125"/>
    </source>
</evidence>
<dbReference type="PROSITE" id="PS50863">
    <property type="entry name" value="B3"/>
    <property type="match status" value="1"/>
</dbReference>
<keyword evidence="9" id="KW-1185">Reference proteome</keyword>
<reference evidence="8 9" key="1">
    <citation type="journal article" date="2024" name="Plant J.">
        <title>Genome sequences and population genomics reveal climatic adaptation and genomic divergence between two closely related sweetgum species.</title>
        <authorList>
            <person name="Xu W.Q."/>
            <person name="Ren C.Q."/>
            <person name="Zhang X.Y."/>
            <person name="Comes H.P."/>
            <person name="Liu X.H."/>
            <person name="Li Y.G."/>
            <person name="Kettle C.J."/>
            <person name="Jalonen R."/>
            <person name="Gaisberger H."/>
            <person name="Ma Y.Z."/>
            <person name="Qiu Y.X."/>
        </authorList>
    </citation>
    <scope>NUCLEOTIDE SEQUENCE [LARGE SCALE GENOMIC DNA]</scope>
    <source>
        <strain evidence="8">Hangzhou</strain>
    </source>
</reference>